<protein>
    <submittedName>
        <fullName evidence="6">MurR/RpiR family transcriptional regulator</fullName>
    </submittedName>
</protein>
<keyword evidence="3" id="KW-0804">Transcription</keyword>
<evidence type="ECO:0000313" key="6">
    <source>
        <dbReference type="EMBL" id="MCQ4771414.1"/>
    </source>
</evidence>
<dbReference type="GO" id="GO:1901135">
    <property type="term" value="P:carbohydrate derivative metabolic process"/>
    <property type="evidence" value="ECO:0007669"/>
    <property type="project" value="InterPro"/>
</dbReference>
<name>A0AAW5JU06_9FIRM</name>
<evidence type="ECO:0000259" key="4">
    <source>
        <dbReference type="PROSITE" id="PS51071"/>
    </source>
</evidence>
<dbReference type="PANTHER" id="PTHR30514:SF1">
    <property type="entry name" value="HTH-TYPE TRANSCRIPTIONAL REGULATOR HEXR-RELATED"/>
    <property type="match status" value="1"/>
</dbReference>
<dbReference type="SUPFAM" id="SSF46689">
    <property type="entry name" value="Homeodomain-like"/>
    <property type="match status" value="1"/>
</dbReference>
<evidence type="ECO:0000313" key="7">
    <source>
        <dbReference type="Proteomes" id="UP001204562"/>
    </source>
</evidence>
<dbReference type="Pfam" id="PF01418">
    <property type="entry name" value="HTH_6"/>
    <property type="match status" value="1"/>
</dbReference>
<evidence type="ECO:0000259" key="5">
    <source>
        <dbReference type="PROSITE" id="PS51464"/>
    </source>
</evidence>
<dbReference type="InterPro" id="IPR009057">
    <property type="entry name" value="Homeodomain-like_sf"/>
</dbReference>
<dbReference type="EMBL" id="JANFYS010000030">
    <property type="protein sequence ID" value="MCQ4771414.1"/>
    <property type="molecule type" value="Genomic_DNA"/>
</dbReference>
<feature type="domain" description="SIS" evidence="5">
    <location>
        <begin position="131"/>
        <end position="271"/>
    </location>
</feature>
<dbReference type="PROSITE" id="PS51464">
    <property type="entry name" value="SIS"/>
    <property type="match status" value="1"/>
</dbReference>
<dbReference type="InterPro" id="IPR036388">
    <property type="entry name" value="WH-like_DNA-bd_sf"/>
</dbReference>
<gene>
    <name evidence="6" type="ORF">NE579_13270</name>
</gene>
<proteinExistence type="predicted"/>
<comment type="caution">
    <text evidence="6">The sequence shown here is derived from an EMBL/GenBank/DDBJ whole genome shotgun (WGS) entry which is preliminary data.</text>
</comment>
<dbReference type="AlphaFoldDB" id="A0AAW5JU06"/>
<dbReference type="InterPro" id="IPR035472">
    <property type="entry name" value="RpiR-like_SIS"/>
</dbReference>
<dbReference type="InterPro" id="IPR047640">
    <property type="entry name" value="RpiR-like"/>
</dbReference>
<dbReference type="PANTHER" id="PTHR30514">
    <property type="entry name" value="GLUCOKINASE"/>
    <property type="match status" value="1"/>
</dbReference>
<keyword evidence="1" id="KW-0805">Transcription regulation</keyword>
<dbReference type="Proteomes" id="UP001204562">
    <property type="component" value="Unassembled WGS sequence"/>
</dbReference>
<reference evidence="6" key="1">
    <citation type="submission" date="2022-06" db="EMBL/GenBank/DDBJ databases">
        <title>Isolation of gut microbiota from human fecal samples.</title>
        <authorList>
            <person name="Pamer E.G."/>
            <person name="Barat B."/>
            <person name="Waligurski E."/>
            <person name="Medina S."/>
            <person name="Paddock L."/>
            <person name="Mostad J."/>
        </authorList>
    </citation>
    <scope>NUCLEOTIDE SEQUENCE</scope>
    <source>
        <strain evidence="6">DFI.9.91</strain>
    </source>
</reference>
<evidence type="ECO:0000256" key="3">
    <source>
        <dbReference type="ARBA" id="ARBA00023163"/>
    </source>
</evidence>
<dbReference type="GO" id="GO:0003700">
    <property type="term" value="F:DNA-binding transcription factor activity"/>
    <property type="evidence" value="ECO:0007669"/>
    <property type="project" value="InterPro"/>
</dbReference>
<dbReference type="GO" id="GO:0097367">
    <property type="term" value="F:carbohydrate derivative binding"/>
    <property type="evidence" value="ECO:0007669"/>
    <property type="project" value="InterPro"/>
</dbReference>
<dbReference type="InterPro" id="IPR046348">
    <property type="entry name" value="SIS_dom_sf"/>
</dbReference>
<dbReference type="Gene3D" id="1.10.10.10">
    <property type="entry name" value="Winged helix-like DNA-binding domain superfamily/Winged helix DNA-binding domain"/>
    <property type="match status" value="1"/>
</dbReference>
<dbReference type="InterPro" id="IPR000281">
    <property type="entry name" value="HTH_RpiR"/>
</dbReference>
<dbReference type="InterPro" id="IPR001347">
    <property type="entry name" value="SIS_dom"/>
</dbReference>
<accession>A0AAW5JU06</accession>
<evidence type="ECO:0000256" key="2">
    <source>
        <dbReference type="ARBA" id="ARBA00023125"/>
    </source>
</evidence>
<evidence type="ECO:0000256" key="1">
    <source>
        <dbReference type="ARBA" id="ARBA00023015"/>
    </source>
</evidence>
<dbReference type="Gene3D" id="3.40.50.10490">
    <property type="entry name" value="Glucose-6-phosphate isomerase like protein, domain 1"/>
    <property type="match status" value="1"/>
</dbReference>
<dbReference type="Pfam" id="PF01380">
    <property type="entry name" value="SIS"/>
    <property type="match status" value="1"/>
</dbReference>
<feature type="domain" description="HTH rpiR-type" evidence="4">
    <location>
        <begin position="4"/>
        <end position="80"/>
    </location>
</feature>
<dbReference type="PROSITE" id="PS51071">
    <property type="entry name" value="HTH_RPIR"/>
    <property type="match status" value="1"/>
</dbReference>
<dbReference type="SUPFAM" id="SSF53697">
    <property type="entry name" value="SIS domain"/>
    <property type="match status" value="1"/>
</dbReference>
<dbReference type="CDD" id="cd05013">
    <property type="entry name" value="SIS_RpiR"/>
    <property type="match status" value="1"/>
</dbReference>
<dbReference type="GO" id="GO:0003677">
    <property type="term" value="F:DNA binding"/>
    <property type="evidence" value="ECO:0007669"/>
    <property type="project" value="UniProtKB-KW"/>
</dbReference>
<dbReference type="RefSeq" id="WP_256304594.1">
    <property type="nucleotide sequence ID" value="NZ_JANFYS010000030.1"/>
</dbReference>
<organism evidence="6 7">
    <name type="scientific">Intestinimonas massiliensis</name>
    <name type="common">ex Afouda et al. 2020</name>
    <dbReference type="NCBI Taxonomy" id="1673721"/>
    <lineage>
        <taxon>Bacteria</taxon>
        <taxon>Bacillati</taxon>
        <taxon>Bacillota</taxon>
        <taxon>Clostridia</taxon>
        <taxon>Eubacteriales</taxon>
        <taxon>Intestinimonas</taxon>
    </lineage>
</organism>
<sequence>MNGNNIFDLIVQGYNGMTRSEIKVADYVLKHRPELPHIMIRDLADACGVSEATITRFCRTVDCLSFNDFKMRAAQVLSADGGSGPASGYDIYGDVQAEDSIEQKCQKLYHVGTQALQQTFEMLDYEQISKVVDCLCDAENVYCFGQGNSSIIAMDAWGRFATITSKFHWISDFHMQAVTAATLGANDVILYFSFSGAIRELSELGRLVQKTQAKLILVTRFPKSPGAKHADLLLICGADEAPNQQGSVAVKIGQLFIIDVLFHEYCARDFKKAQENRERTLNATAPMLL</sequence>
<keyword evidence="2" id="KW-0238">DNA-binding</keyword>